<dbReference type="AlphaFoldDB" id="A0A1H1PFY6"/>
<sequence>MALALLLSGCIFSPQPHQTPTDPGIPEARAVAAAQLAEMRTRLVLSDRVIVLGDVQQDNCDTAENWWFDDTRDLGYRCESAWTAIAVIPDARTPHETAAAVDAEMGATDLPFSPGGMVRDVMSVYPPVRQDAEIVTPSAGGHEGPVAFRVVSYEFRPAEWNAPWEGNVTVGRTVGTSVADITAADIMATGANQVIEFAASVEYWNTTGLPDLDDVGPPDAVGIETWRYGGEFVLELADWAPAEEPIACIADPAVDEAAIVRVDEPFPYLRAPFVLGALPADRQRVADCVLAALESGTVVMTSPGD</sequence>
<gene>
    <name evidence="1" type="ORF">SAMN04489834_0865</name>
</gene>
<organism evidence="1 2">
    <name type="scientific">Microterricola viridarii</name>
    <dbReference type="NCBI Taxonomy" id="412690"/>
    <lineage>
        <taxon>Bacteria</taxon>
        <taxon>Bacillati</taxon>
        <taxon>Actinomycetota</taxon>
        <taxon>Actinomycetes</taxon>
        <taxon>Micrococcales</taxon>
        <taxon>Microbacteriaceae</taxon>
        <taxon>Microterricola</taxon>
    </lineage>
</organism>
<evidence type="ECO:0000313" key="1">
    <source>
        <dbReference type="EMBL" id="SDS10191.1"/>
    </source>
</evidence>
<reference evidence="2" key="1">
    <citation type="submission" date="2016-10" db="EMBL/GenBank/DDBJ databases">
        <authorList>
            <person name="Varghese N."/>
            <person name="Submissions S."/>
        </authorList>
    </citation>
    <scope>NUCLEOTIDE SEQUENCE [LARGE SCALE GENOMIC DNA]</scope>
    <source>
        <strain evidence="2">DSM 21772</strain>
    </source>
</reference>
<protein>
    <submittedName>
        <fullName evidence="1">Uncharacterized protein</fullName>
    </submittedName>
</protein>
<dbReference type="STRING" id="412690.SAMN04489834_0865"/>
<name>A0A1H1PFY6_9MICO</name>
<dbReference type="Proteomes" id="UP000181956">
    <property type="component" value="Chromosome I"/>
</dbReference>
<keyword evidence="2" id="KW-1185">Reference proteome</keyword>
<dbReference type="EMBL" id="LT629742">
    <property type="protein sequence ID" value="SDS10191.1"/>
    <property type="molecule type" value="Genomic_DNA"/>
</dbReference>
<evidence type="ECO:0000313" key="2">
    <source>
        <dbReference type="Proteomes" id="UP000181956"/>
    </source>
</evidence>
<proteinExistence type="predicted"/>
<accession>A0A1H1PFY6</accession>